<proteinExistence type="predicted"/>
<keyword evidence="1" id="KW-0677">Repeat</keyword>
<evidence type="ECO:0000313" key="4">
    <source>
        <dbReference type="Proteomes" id="UP001266305"/>
    </source>
</evidence>
<dbReference type="SUPFAM" id="SSF53850">
    <property type="entry name" value="Periplasmic binding protein-like II"/>
    <property type="match status" value="1"/>
</dbReference>
<dbReference type="Pfam" id="PF00405">
    <property type="entry name" value="Transferrin"/>
    <property type="match status" value="1"/>
</dbReference>
<evidence type="ECO:0000313" key="3">
    <source>
        <dbReference type="EMBL" id="KAK2090929.1"/>
    </source>
</evidence>
<dbReference type="PANTHER" id="PTHR11485">
    <property type="entry name" value="TRANSFERRIN"/>
    <property type="match status" value="1"/>
</dbReference>
<keyword evidence="4" id="KW-1185">Reference proteome</keyword>
<organism evidence="3 4">
    <name type="scientific">Saguinus oedipus</name>
    <name type="common">Cotton-top tamarin</name>
    <name type="synonym">Oedipomidas oedipus</name>
    <dbReference type="NCBI Taxonomy" id="9490"/>
    <lineage>
        <taxon>Eukaryota</taxon>
        <taxon>Metazoa</taxon>
        <taxon>Chordata</taxon>
        <taxon>Craniata</taxon>
        <taxon>Vertebrata</taxon>
        <taxon>Euteleostomi</taxon>
        <taxon>Mammalia</taxon>
        <taxon>Eutheria</taxon>
        <taxon>Euarchontoglires</taxon>
        <taxon>Primates</taxon>
        <taxon>Haplorrhini</taxon>
        <taxon>Platyrrhini</taxon>
        <taxon>Cebidae</taxon>
        <taxon>Callitrichinae</taxon>
        <taxon>Saguinus</taxon>
    </lineage>
</organism>
<dbReference type="PROSITE" id="PS51408">
    <property type="entry name" value="TRANSFERRIN_LIKE_4"/>
    <property type="match status" value="1"/>
</dbReference>
<dbReference type="Gene3D" id="3.40.190.10">
    <property type="entry name" value="Periplasmic binding protein-like II"/>
    <property type="match status" value="1"/>
</dbReference>
<protein>
    <recommendedName>
        <fullName evidence="2">Transferrin-like domain-containing protein</fullName>
    </recommendedName>
</protein>
<feature type="domain" description="Transferrin-like" evidence="2">
    <location>
        <begin position="1"/>
        <end position="116"/>
    </location>
</feature>
<dbReference type="PANTHER" id="PTHR11485:SF29">
    <property type="entry name" value="TRANSFERRIN 2"/>
    <property type="match status" value="1"/>
</dbReference>
<dbReference type="PRINTS" id="PR00422">
    <property type="entry name" value="TRANSFERRIN"/>
</dbReference>
<evidence type="ECO:0000259" key="2">
    <source>
        <dbReference type="PROSITE" id="PS51408"/>
    </source>
</evidence>
<evidence type="ECO:0000256" key="1">
    <source>
        <dbReference type="ARBA" id="ARBA00022737"/>
    </source>
</evidence>
<gene>
    <name evidence="3" type="ORF">P7K49_030213</name>
</gene>
<comment type="caution">
    <text evidence="3">The sequence shown here is derived from an EMBL/GenBank/DDBJ whole genome shotgun (WGS) entry which is preliminary data.</text>
</comment>
<accession>A0ABQ9U1K8</accession>
<sequence>MEVGTSYYAVAVVKRSSHVTIDTLKGVKSCHTGINRTVGWNVPVGYLVESGHLSVMGCDVLKGAATPLLWVSPLRHSAASPVRHHLTSCLLGPCGAQLLLTHGGVPDDIARHRPNP</sequence>
<name>A0ABQ9U1K8_SAGOE</name>
<dbReference type="InterPro" id="IPR001156">
    <property type="entry name" value="Transferrin-like_dom"/>
</dbReference>
<reference evidence="3 4" key="1">
    <citation type="submission" date="2023-05" db="EMBL/GenBank/DDBJ databases">
        <title>B98-5 Cell Line De Novo Hybrid Assembly: An Optical Mapping Approach.</title>
        <authorList>
            <person name="Kananen K."/>
            <person name="Auerbach J.A."/>
            <person name="Kautto E."/>
            <person name="Blachly J.S."/>
        </authorList>
    </citation>
    <scope>NUCLEOTIDE SEQUENCE [LARGE SCALE GENOMIC DNA]</scope>
    <source>
        <strain evidence="3">B95-8</strain>
        <tissue evidence="3">Cell line</tissue>
    </source>
</reference>
<dbReference type="PROSITE" id="PS00205">
    <property type="entry name" value="TRANSFERRIN_LIKE_1"/>
    <property type="match status" value="1"/>
</dbReference>
<dbReference type="EMBL" id="JASSZA010000016">
    <property type="protein sequence ID" value="KAK2090929.1"/>
    <property type="molecule type" value="Genomic_DNA"/>
</dbReference>
<dbReference type="InterPro" id="IPR018195">
    <property type="entry name" value="Transferrin_Fe_BS"/>
</dbReference>
<dbReference type="Proteomes" id="UP001266305">
    <property type="component" value="Unassembled WGS sequence"/>
</dbReference>